<evidence type="ECO:0000256" key="2">
    <source>
        <dbReference type="SAM" id="MobiDB-lite"/>
    </source>
</evidence>
<reference evidence="5" key="1">
    <citation type="submission" date="2022-07" db="EMBL/GenBank/DDBJ databases">
        <authorList>
            <person name="Trinca V."/>
            <person name="Uliana J.V.C."/>
            <person name="Torres T.T."/>
            <person name="Ward R.J."/>
            <person name="Monesi N."/>
        </authorList>
    </citation>
    <scope>NUCLEOTIDE SEQUENCE</scope>
    <source>
        <strain evidence="5">HSMRA1968</strain>
        <tissue evidence="5">Whole embryos</tissue>
    </source>
</reference>
<dbReference type="Gene3D" id="3.20.20.80">
    <property type="entry name" value="Glycosidases"/>
    <property type="match status" value="1"/>
</dbReference>
<proteinExistence type="predicted"/>
<keyword evidence="1" id="KW-0732">Signal</keyword>
<protein>
    <submittedName>
        <fullName evidence="5">4F2 cell-surface antigen heavy chain</fullName>
    </submittedName>
</protein>
<evidence type="ECO:0000313" key="6">
    <source>
        <dbReference type="Proteomes" id="UP001151699"/>
    </source>
</evidence>
<dbReference type="OrthoDB" id="1740265at2759"/>
<evidence type="ECO:0000259" key="4">
    <source>
        <dbReference type="SMART" id="SM00642"/>
    </source>
</evidence>
<dbReference type="SUPFAM" id="SSF51445">
    <property type="entry name" value="(Trans)glycosidases"/>
    <property type="match status" value="1"/>
</dbReference>
<dbReference type="PANTHER" id="PTHR10357:SF225">
    <property type="entry name" value="MALTASE 1-LIKE PROTEIN"/>
    <property type="match status" value="1"/>
</dbReference>
<name>A0A9Q0NHJ1_9DIPT</name>
<dbReference type="EMBL" id="WJQU01000001">
    <property type="protein sequence ID" value="KAJ6649806.1"/>
    <property type="molecule type" value="Genomic_DNA"/>
</dbReference>
<feature type="transmembrane region" description="Helical" evidence="3">
    <location>
        <begin position="153"/>
        <end position="172"/>
    </location>
</feature>
<dbReference type="Proteomes" id="UP001151699">
    <property type="component" value="Chromosome A"/>
</dbReference>
<feature type="domain" description="Glycosyl hydrolase family 13 catalytic" evidence="4">
    <location>
        <begin position="192"/>
        <end position="493"/>
    </location>
</feature>
<dbReference type="GO" id="GO:0005975">
    <property type="term" value="P:carbohydrate metabolic process"/>
    <property type="evidence" value="ECO:0007669"/>
    <property type="project" value="InterPro"/>
</dbReference>
<keyword evidence="6" id="KW-1185">Reference proteome</keyword>
<comment type="caution">
    <text evidence="5">The sequence shown here is derived from an EMBL/GenBank/DDBJ whole genome shotgun (WGS) entry which is preliminary data.</text>
</comment>
<keyword evidence="3" id="KW-0472">Membrane</keyword>
<gene>
    <name evidence="5" type="primary">SLC3A2_0</name>
    <name evidence="5" type="ORF">Bhyg_05046</name>
</gene>
<dbReference type="InterPro" id="IPR017853">
    <property type="entry name" value="GH"/>
</dbReference>
<dbReference type="AlphaFoldDB" id="A0A9Q0NHJ1"/>
<evidence type="ECO:0000256" key="1">
    <source>
        <dbReference type="ARBA" id="ARBA00022729"/>
    </source>
</evidence>
<dbReference type="InterPro" id="IPR006047">
    <property type="entry name" value="GH13_cat_dom"/>
</dbReference>
<organism evidence="5 6">
    <name type="scientific">Pseudolycoriella hygida</name>
    <dbReference type="NCBI Taxonomy" id="35572"/>
    <lineage>
        <taxon>Eukaryota</taxon>
        <taxon>Metazoa</taxon>
        <taxon>Ecdysozoa</taxon>
        <taxon>Arthropoda</taxon>
        <taxon>Hexapoda</taxon>
        <taxon>Insecta</taxon>
        <taxon>Pterygota</taxon>
        <taxon>Neoptera</taxon>
        <taxon>Endopterygota</taxon>
        <taxon>Diptera</taxon>
        <taxon>Nematocera</taxon>
        <taxon>Sciaroidea</taxon>
        <taxon>Sciaridae</taxon>
        <taxon>Pseudolycoriella</taxon>
    </lineage>
</organism>
<dbReference type="PANTHER" id="PTHR10357">
    <property type="entry name" value="ALPHA-AMYLASE FAMILY MEMBER"/>
    <property type="match status" value="1"/>
</dbReference>
<accession>A0A9Q0NHJ1</accession>
<evidence type="ECO:0000313" key="5">
    <source>
        <dbReference type="EMBL" id="KAJ6649806.1"/>
    </source>
</evidence>
<evidence type="ECO:0000256" key="3">
    <source>
        <dbReference type="SAM" id="Phobius"/>
    </source>
</evidence>
<keyword evidence="3" id="KW-0812">Transmembrane</keyword>
<dbReference type="Pfam" id="PF00128">
    <property type="entry name" value="Alpha-amylase"/>
    <property type="match status" value="1"/>
</dbReference>
<feature type="region of interest" description="Disordered" evidence="2">
    <location>
        <begin position="72"/>
        <end position="91"/>
    </location>
</feature>
<sequence>MMNNLDLSTETGLIGMQIPVSLITSPSVSTFLAEEDASMCPLLFPATPSPPPMDFVHPLTPSTGIEENLTDAADDARAETSSSSGSSGIGMDIPVAGTTTLYNNKNVYQNLGNNNETIQENGTKQYASLNIQITKDTPGFVHWNWPLIRKCSFFFFVSAVIAMSGVVVMMIMSLPKACNPKTAWYKGSVFYEIFPASFQDSNEDGIGDLLGLSARIGYLSSLGIGVVRLNSIFPSKHYPDHFQNVTTLLDIDEVLGGKRELKIVVDSLHAKNMSLVLDLPIYPLIRELSEPRFMWNSTSNQTLNMESNEDDVEKDMITKSLKLWIDLGVDGFYIKGLENYFDDPYLTENVELWKRTIGSNRILIVNKRLFDRVDTKTAAELIRWVDLVEVYLDISQGSKKVAEDTKSIIEGILEPGDGPYIQWSLSGVSERRTSGMSANVSLAATLMQLMLPGSPSIFYGDEIALQESHDPLGDHSDTKHLHHLSTMEFNSSRQFTNRNTLPWLPRGAAVSFDHIEFVADMISLRESSPSIYQNVIRKTSKPERNTSVKFSRNDLLILERWYPRRRSFVSITNFSDKKLSLDLSTMFYSGEIVIGKLKGQRVLFSEFEVGPIETIIIRLDK</sequence>
<keyword evidence="3" id="KW-1133">Transmembrane helix</keyword>
<dbReference type="SMART" id="SM00642">
    <property type="entry name" value="Aamy"/>
    <property type="match status" value="1"/>
</dbReference>